<comment type="caution">
    <text evidence="1">The sequence shown here is derived from an EMBL/GenBank/DDBJ whole genome shotgun (WGS) entry which is preliminary data.</text>
</comment>
<reference evidence="1" key="1">
    <citation type="submission" date="2021-06" db="EMBL/GenBank/DDBJ databases">
        <authorList>
            <person name="Kallberg Y."/>
            <person name="Tangrot J."/>
            <person name="Rosling A."/>
        </authorList>
    </citation>
    <scope>NUCLEOTIDE SEQUENCE</scope>
    <source>
        <strain evidence="1">MA461A</strain>
    </source>
</reference>
<name>A0ACA9PGH5_9GLOM</name>
<dbReference type="Proteomes" id="UP000789920">
    <property type="component" value="Unassembled WGS sequence"/>
</dbReference>
<protein>
    <submittedName>
        <fullName evidence="1">28412_t:CDS:1</fullName>
    </submittedName>
</protein>
<evidence type="ECO:0000313" key="1">
    <source>
        <dbReference type="EMBL" id="CAG8707658.1"/>
    </source>
</evidence>
<feature type="non-terminal residue" evidence="1">
    <location>
        <position position="1"/>
    </location>
</feature>
<sequence>PENDAVDLTLEIDESQFFNSENEEENETNSSQDDLNSEKSQLQLHIGFTFDTWKEVDKFLESYRKFKGFSFQRSRTNFHSDNSGIRRRSYEYSKSRVHKAKKIVDITKQHKRHSTAIDCEWHVNFNNHKGTTEITCTLFEANFKHHWVEFIAFLEPFPKAFHYALETLYSMQSINGIIKKEVSHSTTLLYLVDTIQNRLNEEAHYAQINEQKNMNPTIGLPHVASHYFSAIDSLLREYLTPYVLSLQKPENIIDNECREDDYEQLQIDLKSLLQNLRREYVEQINNDEDLIATLQPIRLCGETNQLLSFNNVSNIINFGYLSQFRAPNTFTPALKKSISEKTRWAKGYGMSKKALNLMIHLNCDDEFYKIMEEFISSKTQELQLLEEDNNDKNNVESHESVVVINPIGVLEDISNAYQNRDRLNTDNTQEKRQNKCANCGSYGHNVRTCANAS</sequence>
<keyword evidence="2" id="KW-1185">Reference proteome</keyword>
<gene>
    <name evidence="1" type="ORF">RPERSI_LOCUS10331</name>
</gene>
<organism evidence="1 2">
    <name type="scientific">Racocetra persica</name>
    <dbReference type="NCBI Taxonomy" id="160502"/>
    <lineage>
        <taxon>Eukaryota</taxon>
        <taxon>Fungi</taxon>
        <taxon>Fungi incertae sedis</taxon>
        <taxon>Mucoromycota</taxon>
        <taxon>Glomeromycotina</taxon>
        <taxon>Glomeromycetes</taxon>
        <taxon>Diversisporales</taxon>
        <taxon>Gigasporaceae</taxon>
        <taxon>Racocetra</taxon>
    </lineage>
</organism>
<proteinExistence type="predicted"/>
<accession>A0ACA9PGH5</accession>
<evidence type="ECO:0000313" key="2">
    <source>
        <dbReference type="Proteomes" id="UP000789920"/>
    </source>
</evidence>
<dbReference type="EMBL" id="CAJVQC010020393">
    <property type="protein sequence ID" value="CAG8707658.1"/>
    <property type="molecule type" value="Genomic_DNA"/>
</dbReference>